<name>A0A8H5CLT4_9AGAR</name>
<proteinExistence type="predicted"/>
<evidence type="ECO:0000256" key="1">
    <source>
        <dbReference type="SAM" id="MobiDB-lite"/>
    </source>
</evidence>
<accession>A0A8H5CLT4</accession>
<sequence>MSESNIPLVDQTRDPATEVGADRTLAQPTPDYHEDEAAELEMAISMSLGQSNAETTEDSSDDYMAIDIEEQAELDQALFLSSLPSELFDEQVAQLSETRAEVELLSGWEMKVNELNDSAVQLAEHFQQSGDCAEIDSAVQLMEAAIKLIPDGHNAAKSCQLSNLGSAFSYRFERLGELGDIENAICFIRQAVDLTPDGHADKAAMLNNLGKAFSFDLSAVDLTPDGHADKAAMLNNLGSAFESRFERLGELGDIENAIRFKRQAVDLTPDGHADKAARLNNLGSAFESRFERLGELGDIENAIHFMHQGVDLTPDGHADKAAMLNNLGIAFSCRFERLGELGDIENTIRFKRQAVDLTPDGHADKAAWLNNLGNAFSHRFERLGELGDIENAIRFMHQAVDLTPDDHADKAAMLNNLGNAFETRLTNLGNAFSCRFKRLGELGDIENAIHFKRQAVDLTPDGHADKAYKLNNLGSAFSHRFERLGELADIENAIRFNCQAVDLTPDGHADKAAQLNNLGNAFESRFECLGELGDIKNAISTFQQSTKNSSSPPSVRYKAACRWATLSSAYQDSSLALDAYKVVFEIIPQFIWLGQTVHQRYEELPKIGRTINAAVATAISAGNLTQAVEWLEEGRGIVWGQLLQLRSPLDDLHDQHPQLAKDLERVSRVLENAGTSTRSNVIDITNVHGSVTGEQEAQQHTRLAAEYEELIVKIRDLDGFDSFLKPKKLSALTPASANGPVIMLNIDQLRCDAIILSSSHGINHFPLPKLSFKQVEELRLKLLSSLEASNVRVDRNGERKSIQLARGKQCGDQFKSVLAELWSKVVQPILSEIEDVLHDSAEHHLPHITWCATGALAFLPIHAAGIYGSKDPSDNIKLSDFTVSSYTTTLSAMLNSGCQTKQEPREKPKVLIVSQPATPGLNLLPGTEKEAMAIQAYTTPEGSLHLTHHNAIVDTVKNEMNKYEIVHLACHGIQDTKNPLNSAFALYDGRLKLHDLMKLSLENAELAFLSACQTAAGDENLPEESVHLAAGMLAIGYPSVIATMWSIGDKDAPIVADKVYESLLERHDEPVTRNPRQIAAYALHGAVEHLRDKVGEMEFVRWVPFVHYGV</sequence>
<dbReference type="EMBL" id="JAACJM010000137">
    <property type="protein sequence ID" value="KAF5343629.1"/>
    <property type="molecule type" value="Genomic_DNA"/>
</dbReference>
<dbReference type="Pfam" id="PF12770">
    <property type="entry name" value="CHAT"/>
    <property type="match status" value="1"/>
</dbReference>
<dbReference type="PANTHER" id="PTHR19959:SF119">
    <property type="entry name" value="FUNGAL LIPASE-LIKE DOMAIN-CONTAINING PROTEIN"/>
    <property type="match status" value="1"/>
</dbReference>
<protein>
    <recommendedName>
        <fullName evidence="2">CHAT domain-containing protein</fullName>
    </recommendedName>
</protein>
<dbReference type="PANTHER" id="PTHR19959">
    <property type="entry name" value="KINESIN LIGHT CHAIN"/>
    <property type="match status" value="1"/>
</dbReference>
<feature type="region of interest" description="Disordered" evidence="1">
    <location>
        <begin position="1"/>
        <end position="31"/>
    </location>
</feature>
<evidence type="ECO:0000259" key="2">
    <source>
        <dbReference type="Pfam" id="PF12770"/>
    </source>
</evidence>
<dbReference type="InterPro" id="IPR011990">
    <property type="entry name" value="TPR-like_helical_dom_sf"/>
</dbReference>
<dbReference type="AlphaFoldDB" id="A0A8H5CLT4"/>
<dbReference type="Gene3D" id="1.25.40.10">
    <property type="entry name" value="Tetratricopeptide repeat domain"/>
    <property type="match status" value="3"/>
</dbReference>
<reference evidence="3 4" key="1">
    <citation type="journal article" date="2020" name="ISME J.">
        <title>Uncovering the hidden diversity of litter-decomposition mechanisms in mushroom-forming fungi.</title>
        <authorList>
            <person name="Floudas D."/>
            <person name="Bentzer J."/>
            <person name="Ahren D."/>
            <person name="Johansson T."/>
            <person name="Persson P."/>
            <person name="Tunlid A."/>
        </authorList>
    </citation>
    <scope>NUCLEOTIDE SEQUENCE [LARGE SCALE GENOMIC DNA]</scope>
    <source>
        <strain evidence="3 4">CBS 291.85</strain>
    </source>
</reference>
<organism evidence="3 4">
    <name type="scientific">Tetrapyrgos nigripes</name>
    <dbReference type="NCBI Taxonomy" id="182062"/>
    <lineage>
        <taxon>Eukaryota</taxon>
        <taxon>Fungi</taxon>
        <taxon>Dikarya</taxon>
        <taxon>Basidiomycota</taxon>
        <taxon>Agaricomycotina</taxon>
        <taxon>Agaricomycetes</taxon>
        <taxon>Agaricomycetidae</taxon>
        <taxon>Agaricales</taxon>
        <taxon>Marasmiineae</taxon>
        <taxon>Marasmiaceae</taxon>
        <taxon>Tetrapyrgos</taxon>
    </lineage>
</organism>
<dbReference type="SUPFAM" id="SSF81901">
    <property type="entry name" value="HCP-like"/>
    <property type="match status" value="1"/>
</dbReference>
<comment type="caution">
    <text evidence="3">The sequence shown here is derived from an EMBL/GenBank/DDBJ whole genome shotgun (WGS) entry which is preliminary data.</text>
</comment>
<gene>
    <name evidence="3" type="ORF">D9758_015445</name>
</gene>
<dbReference type="InterPro" id="IPR024983">
    <property type="entry name" value="CHAT_dom"/>
</dbReference>
<dbReference type="OrthoDB" id="9991317at2759"/>
<feature type="domain" description="CHAT" evidence="2">
    <location>
        <begin position="817"/>
        <end position="1109"/>
    </location>
</feature>
<dbReference type="Proteomes" id="UP000559256">
    <property type="component" value="Unassembled WGS sequence"/>
</dbReference>
<evidence type="ECO:0000313" key="3">
    <source>
        <dbReference type="EMBL" id="KAF5343629.1"/>
    </source>
</evidence>
<evidence type="ECO:0000313" key="4">
    <source>
        <dbReference type="Proteomes" id="UP000559256"/>
    </source>
</evidence>
<keyword evidence="4" id="KW-1185">Reference proteome</keyword>